<accession>A0AAN9MFR0</accession>
<dbReference type="EMBL" id="JAYMYR010000007">
    <property type="protein sequence ID" value="KAK7353776.1"/>
    <property type="molecule type" value="Genomic_DNA"/>
</dbReference>
<name>A0AAN9MFR0_PHACN</name>
<organism evidence="1 2">
    <name type="scientific">Phaseolus coccineus</name>
    <name type="common">Scarlet runner bean</name>
    <name type="synonym">Phaseolus multiflorus</name>
    <dbReference type="NCBI Taxonomy" id="3886"/>
    <lineage>
        <taxon>Eukaryota</taxon>
        <taxon>Viridiplantae</taxon>
        <taxon>Streptophyta</taxon>
        <taxon>Embryophyta</taxon>
        <taxon>Tracheophyta</taxon>
        <taxon>Spermatophyta</taxon>
        <taxon>Magnoliopsida</taxon>
        <taxon>eudicotyledons</taxon>
        <taxon>Gunneridae</taxon>
        <taxon>Pentapetalae</taxon>
        <taxon>rosids</taxon>
        <taxon>fabids</taxon>
        <taxon>Fabales</taxon>
        <taxon>Fabaceae</taxon>
        <taxon>Papilionoideae</taxon>
        <taxon>50 kb inversion clade</taxon>
        <taxon>NPAAA clade</taxon>
        <taxon>indigoferoid/millettioid clade</taxon>
        <taxon>Phaseoleae</taxon>
        <taxon>Phaseolus</taxon>
    </lineage>
</organism>
<evidence type="ECO:0000313" key="1">
    <source>
        <dbReference type="EMBL" id="KAK7353776.1"/>
    </source>
</evidence>
<evidence type="ECO:0000313" key="2">
    <source>
        <dbReference type="Proteomes" id="UP001374584"/>
    </source>
</evidence>
<protein>
    <submittedName>
        <fullName evidence="1">Uncharacterized protein</fullName>
    </submittedName>
</protein>
<reference evidence="1 2" key="1">
    <citation type="submission" date="2024-01" db="EMBL/GenBank/DDBJ databases">
        <title>The genomes of 5 underutilized Papilionoideae crops provide insights into root nodulation and disease resistanc.</title>
        <authorList>
            <person name="Jiang F."/>
        </authorList>
    </citation>
    <scope>NUCLEOTIDE SEQUENCE [LARGE SCALE GENOMIC DNA]</scope>
    <source>
        <strain evidence="1">JINMINGXINNONG_FW02</strain>
        <tissue evidence="1">Leaves</tissue>
    </source>
</reference>
<gene>
    <name evidence="1" type="ORF">VNO80_19228</name>
</gene>
<sequence>MEADQGEKAMEAMHIYSDFFSISIKHFEGDKHVVGLLIDLDLVSLDGRDIEDEVHAMLVFLLLQLKGDFAHGTLLVALREVIGEANNFVAESL</sequence>
<keyword evidence="2" id="KW-1185">Reference proteome</keyword>
<comment type="caution">
    <text evidence="1">The sequence shown here is derived from an EMBL/GenBank/DDBJ whole genome shotgun (WGS) entry which is preliminary data.</text>
</comment>
<proteinExistence type="predicted"/>
<dbReference type="AlphaFoldDB" id="A0AAN9MFR0"/>
<dbReference type="Proteomes" id="UP001374584">
    <property type="component" value="Unassembled WGS sequence"/>
</dbReference>